<evidence type="ECO:0000313" key="8">
    <source>
        <dbReference type="EMBL" id="SDP69138.1"/>
    </source>
</evidence>
<keyword evidence="4 6" id="KW-0808">Transferase</keyword>
<reference evidence="8 9" key="1">
    <citation type="submission" date="2016-10" db="EMBL/GenBank/DDBJ databases">
        <authorList>
            <person name="de Groot N.N."/>
        </authorList>
    </citation>
    <scope>NUCLEOTIDE SEQUENCE [LARGE SCALE GENOMIC DNA]</scope>
    <source>
        <strain evidence="8 9">DSM 12272</strain>
    </source>
</reference>
<organism evidence="8 9">
    <name type="scientific">Clostridium gasigenes</name>
    <dbReference type="NCBI Taxonomy" id="94869"/>
    <lineage>
        <taxon>Bacteria</taxon>
        <taxon>Bacillati</taxon>
        <taxon>Bacillota</taxon>
        <taxon>Clostridia</taxon>
        <taxon>Eubacteriales</taxon>
        <taxon>Clostridiaceae</taxon>
        <taxon>Clostridium</taxon>
    </lineage>
</organism>
<dbReference type="PANTHER" id="PTHR46383:SF1">
    <property type="entry name" value="ASPARTATE AMINOTRANSFERASE"/>
    <property type="match status" value="1"/>
</dbReference>
<dbReference type="OrthoDB" id="9802328at2"/>
<dbReference type="RefSeq" id="WP_089971797.1">
    <property type="nucleotide sequence ID" value="NZ_FNJM01000012.1"/>
</dbReference>
<dbReference type="InterPro" id="IPR004839">
    <property type="entry name" value="Aminotransferase_I/II_large"/>
</dbReference>
<dbReference type="InterPro" id="IPR050596">
    <property type="entry name" value="AspAT/PAT-like"/>
</dbReference>
<evidence type="ECO:0000256" key="1">
    <source>
        <dbReference type="ARBA" id="ARBA00001933"/>
    </source>
</evidence>
<dbReference type="GO" id="GO:0030170">
    <property type="term" value="F:pyridoxal phosphate binding"/>
    <property type="evidence" value="ECO:0007669"/>
    <property type="project" value="InterPro"/>
</dbReference>
<keyword evidence="9" id="KW-1185">Reference proteome</keyword>
<dbReference type="Gene3D" id="3.90.1150.10">
    <property type="entry name" value="Aspartate Aminotransferase, domain 1"/>
    <property type="match status" value="1"/>
</dbReference>
<dbReference type="SUPFAM" id="SSF53383">
    <property type="entry name" value="PLP-dependent transferases"/>
    <property type="match status" value="1"/>
</dbReference>
<evidence type="ECO:0000256" key="5">
    <source>
        <dbReference type="ARBA" id="ARBA00022898"/>
    </source>
</evidence>
<dbReference type="InterPro" id="IPR015421">
    <property type="entry name" value="PyrdxlP-dep_Trfase_major"/>
</dbReference>
<dbReference type="CDD" id="cd00609">
    <property type="entry name" value="AAT_like"/>
    <property type="match status" value="1"/>
</dbReference>
<dbReference type="GO" id="GO:0008483">
    <property type="term" value="F:transaminase activity"/>
    <property type="evidence" value="ECO:0007669"/>
    <property type="project" value="UniProtKB-KW"/>
</dbReference>
<dbReference type="FunFam" id="3.40.640.10:FF:000033">
    <property type="entry name" value="Aspartate aminotransferase"/>
    <property type="match status" value="1"/>
</dbReference>
<name>A0A1H0UTA5_9CLOT</name>
<dbReference type="AlphaFoldDB" id="A0A1H0UTA5"/>
<protein>
    <recommendedName>
        <fullName evidence="6">Aminotransferase</fullName>
        <ecNumber evidence="6">2.6.1.-</ecNumber>
    </recommendedName>
</protein>
<dbReference type="EMBL" id="FNJM01000012">
    <property type="protein sequence ID" value="SDP69138.1"/>
    <property type="molecule type" value="Genomic_DNA"/>
</dbReference>
<proteinExistence type="inferred from homology"/>
<evidence type="ECO:0000313" key="9">
    <source>
        <dbReference type="Proteomes" id="UP000198597"/>
    </source>
</evidence>
<sequence length="400" mass="44403">MNLSKKAIGINPSITLSITAKAKELKEAGIDIVSFGAGEPDFNTPGNIINAAIKAMREGKTKYTQTSGVLELRKAICDKFKKDNELEYNPNQIIVSTGAKQSLANVFMAILNPGDEVIIPVPYWVSYPELVRIADGKPVYVQTGEDCNYKYTIEALENIVTGKTKAILLNSPNNPTGTIYSKEELTEIAEFAKKYNLIIVSDEIYEKLIYDNKKHVSIASISEDAFKRTIVINGLSKSYAMTGWRIGYAAAPLEIAKLMVSIQSHMTSNTNSITQYAAIEALTGTQENINSMIVEFEKRRNFMMKKINDIGGLDIIKPNGAFYVMINIEKFFNKELNGKKITSSLEFSELLLDEEKVAVIPGAAFGLDNYIRVSYATSIELIEKGLDRLEVFLRKLSTAQ</sequence>
<dbReference type="Pfam" id="PF00155">
    <property type="entry name" value="Aminotran_1_2"/>
    <property type="match status" value="1"/>
</dbReference>
<evidence type="ECO:0000256" key="2">
    <source>
        <dbReference type="ARBA" id="ARBA00007441"/>
    </source>
</evidence>
<dbReference type="PROSITE" id="PS00105">
    <property type="entry name" value="AA_TRANSFER_CLASS_1"/>
    <property type="match status" value="1"/>
</dbReference>
<evidence type="ECO:0000259" key="7">
    <source>
        <dbReference type="Pfam" id="PF00155"/>
    </source>
</evidence>
<dbReference type="Proteomes" id="UP000198597">
    <property type="component" value="Unassembled WGS sequence"/>
</dbReference>
<evidence type="ECO:0000256" key="6">
    <source>
        <dbReference type="RuleBase" id="RU000481"/>
    </source>
</evidence>
<dbReference type="GO" id="GO:0006520">
    <property type="term" value="P:amino acid metabolic process"/>
    <property type="evidence" value="ECO:0007669"/>
    <property type="project" value="InterPro"/>
</dbReference>
<comment type="cofactor">
    <cofactor evidence="1 6">
        <name>pyridoxal 5'-phosphate</name>
        <dbReference type="ChEBI" id="CHEBI:597326"/>
    </cofactor>
</comment>
<keyword evidence="3 6" id="KW-0032">Aminotransferase</keyword>
<evidence type="ECO:0000256" key="3">
    <source>
        <dbReference type="ARBA" id="ARBA00022576"/>
    </source>
</evidence>
<dbReference type="Gene3D" id="3.40.640.10">
    <property type="entry name" value="Type I PLP-dependent aspartate aminotransferase-like (Major domain)"/>
    <property type="match status" value="1"/>
</dbReference>
<comment type="similarity">
    <text evidence="2 6">Belongs to the class-I pyridoxal-phosphate-dependent aminotransferase family.</text>
</comment>
<dbReference type="EC" id="2.6.1.-" evidence="6"/>
<dbReference type="PRINTS" id="PR00753">
    <property type="entry name" value="ACCSYNTHASE"/>
</dbReference>
<dbReference type="STRING" id="94869.SAMN04488529_11266"/>
<dbReference type="InterPro" id="IPR015424">
    <property type="entry name" value="PyrdxlP-dep_Trfase"/>
</dbReference>
<dbReference type="PANTHER" id="PTHR46383">
    <property type="entry name" value="ASPARTATE AMINOTRANSFERASE"/>
    <property type="match status" value="1"/>
</dbReference>
<gene>
    <name evidence="8" type="ORF">SAMN04488529_11266</name>
</gene>
<dbReference type="InterPro" id="IPR015422">
    <property type="entry name" value="PyrdxlP-dep_Trfase_small"/>
</dbReference>
<dbReference type="InterPro" id="IPR004838">
    <property type="entry name" value="NHTrfase_class1_PyrdxlP-BS"/>
</dbReference>
<feature type="domain" description="Aminotransferase class I/classII large" evidence="7">
    <location>
        <begin position="31"/>
        <end position="389"/>
    </location>
</feature>
<accession>A0A1H0UTA5</accession>
<evidence type="ECO:0000256" key="4">
    <source>
        <dbReference type="ARBA" id="ARBA00022679"/>
    </source>
</evidence>
<keyword evidence="5" id="KW-0663">Pyridoxal phosphate</keyword>